<dbReference type="PANTHER" id="PTHR35276">
    <property type="entry name" value="S-ADENOSYL-L-METHIONINE-DEPENDENT METHYLTRANSFERASES SUPERFAMILY PROTEIN"/>
    <property type="match status" value="1"/>
</dbReference>
<dbReference type="Proteomes" id="UP000238205">
    <property type="component" value="Unassembled WGS sequence"/>
</dbReference>
<sequence length="187" mass="20439">MLETALHYSHYLLDKAVKTGDITIDATVGNGHDTLKLAHLVGSTGRVIGFDIQEQAIQTTLEKVIADGFKSQVDLHLSGHEEIGSLSLEDESVSAVVFNLGYLPRGDKSIVTTPATTLEAIQHSLPLLKKDGVLLIMVYYGHEGGRNEKDAVLSLVETLPQKDYNVLRYGFINQVNSPPFLLAVEKK</sequence>
<keyword evidence="1" id="KW-0489">Methyltransferase</keyword>
<evidence type="ECO:0000313" key="1">
    <source>
        <dbReference type="EMBL" id="PRY82192.1"/>
    </source>
</evidence>
<dbReference type="GO" id="GO:0032259">
    <property type="term" value="P:methylation"/>
    <property type="evidence" value="ECO:0007669"/>
    <property type="project" value="UniProtKB-KW"/>
</dbReference>
<dbReference type="Pfam" id="PF06962">
    <property type="entry name" value="rRNA_methylase"/>
    <property type="match status" value="1"/>
</dbReference>
<keyword evidence="1" id="KW-0808">Transferase</keyword>
<proteinExistence type="predicted"/>
<dbReference type="InterPro" id="IPR029063">
    <property type="entry name" value="SAM-dependent_MTases_sf"/>
</dbReference>
<organism evidence="1 2">
    <name type="scientific">Alkalibacterium olivapovliticus</name>
    <dbReference type="NCBI Taxonomy" id="99907"/>
    <lineage>
        <taxon>Bacteria</taxon>
        <taxon>Bacillati</taxon>
        <taxon>Bacillota</taxon>
        <taxon>Bacilli</taxon>
        <taxon>Lactobacillales</taxon>
        <taxon>Carnobacteriaceae</taxon>
        <taxon>Alkalibacterium</taxon>
    </lineage>
</organism>
<reference evidence="1 2" key="1">
    <citation type="submission" date="2018-03" db="EMBL/GenBank/DDBJ databases">
        <title>Genomic Encyclopedia of Archaeal and Bacterial Type Strains, Phase II (KMG-II): from individual species to whole genera.</title>
        <authorList>
            <person name="Goeker M."/>
        </authorList>
    </citation>
    <scope>NUCLEOTIDE SEQUENCE [LARGE SCALE GENOMIC DNA]</scope>
    <source>
        <strain evidence="1 2">DSM 13175</strain>
    </source>
</reference>
<evidence type="ECO:0000313" key="2">
    <source>
        <dbReference type="Proteomes" id="UP000238205"/>
    </source>
</evidence>
<dbReference type="CDD" id="cd02440">
    <property type="entry name" value="AdoMet_MTases"/>
    <property type="match status" value="1"/>
</dbReference>
<dbReference type="RefSeq" id="WP_106194046.1">
    <property type="nucleotide sequence ID" value="NZ_PVTO01000015.1"/>
</dbReference>
<keyword evidence="2" id="KW-1185">Reference proteome</keyword>
<dbReference type="EMBL" id="PVTO01000015">
    <property type="protein sequence ID" value="PRY82192.1"/>
    <property type="molecule type" value="Genomic_DNA"/>
</dbReference>
<gene>
    <name evidence="1" type="ORF">CLV38_11544</name>
</gene>
<protein>
    <submittedName>
        <fullName evidence="1">Putative rRNA methylase</fullName>
    </submittedName>
</protein>
<dbReference type="PANTHER" id="PTHR35276:SF1">
    <property type="entry name" value="TRNA (MNM(5)S(2)U34)-METHYLTRANSFERASE, CHLOROPLASTIC"/>
    <property type="match status" value="1"/>
</dbReference>
<dbReference type="OrthoDB" id="9792989at2"/>
<dbReference type="GO" id="GO:0008168">
    <property type="term" value="F:methyltransferase activity"/>
    <property type="evidence" value="ECO:0007669"/>
    <property type="project" value="UniProtKB-KW"/>
</dbReference>
<dbReference type="SUPFAM" id="SSF53335">
    <property type="entry name" value="S-adenosyl-L-methionine-dependent methyltransferases"/>
    <property type="match status" value="1"/>
</dbReference>
<dbReference type="AlphaFoldDB" id="A0A2T0W672"/>
<comment type="caution">
    <text evidence="1">The sequence shown here is derived from an EMBL/GenBank/DDBJ whole genome shotgun (WGS) entry which is preliminary data.</text>
</comment>
<name>A0A2T0W672_9LACT</name>
<dbReference type="Gene3D" id="3.40.50.150">
    <property type="entry name" value="Vaccinia Virus protein VP39"/>
    <property type="match status" value="1"/>
</dbReference>
<dbReference type="InterPro" id="IPR010719">
    <property type="entry name" value="MnmM_MeTrfase"/>
</dbReference>
<accession>A0A2T0W672</accession>